<accession>A0A820RN49</accession>
<dbReference type="GO" id="GO:0003676">
    <property type="term" value="F:nucleic acid binding"/>
    <property type="evidence" value="ECO:0007669"/>
    <property type="project" value="InterPro"/>
</dbReference>
<keyword evidence="4" id="KW-1185">Reference proteome</keyword>
<evidence type="ECO:0000313" key="4">
    <source>
        <dbReference type="Proteomes" id="UP000663866"/>
    </source>
</evidence>
<feature type="non-terminal residue" evidence="3">
    <location>
        <position position="1"/>
    </location>
</feature>
<dbReference type="Proteomes" id="UP000663866">
    <property type="component" value="Unassembled WGS sequence"/>
</dbReference>
<feature type="domain" description="DDE-1" evidence="1">
    <location>
        <begin position="1"/>
        <end position="80"/>
    </location>
</feature>
<dbReference type="Pfam" id="PF04236">
    <property type="entry name" value="Transp_Tc5_C"/>
    <property type="match status" value="1"/>
</dbReference>
<gene>
    <name evidence="3" type="ORF">OVN521_LOCUS37491</name>
</gene>
<evidence type="ECO:0000259" key="1">
    <source>
        <dbReference type="Pfam" id="PF03184"/>
    </source>
</evidence>
<sequence>GKLTSSLVTYWRDHCLIPNLSSKTLLLVDSFPSHANPDVYKRLKDFSFRVIPPKTTSKIQPLDVYFNRQYKMILRRIFNHVRPDDIQINLAERNNVIKLHSLVHSQMKSKAFESMIKYAWYRSGYLKTDPGPFQNVKDVCFTLERDKCCVENCINGQIICCSWCQQELCFVHFFVNYHYH</sequence>
<organism evidence="3 4">
    <name type="scientific">Rotaria magnacalcarata</name>
    <dbReference type="NCBI Taxonomy" id="392030"/>
    <lineage>
        <taxon>Eukaryota</taxon>
        <taxon>Metazoa</taxon>
        <taxon>Spiralia</taxon>
        <taxon>Gnathifera</taxon>
        <taxon>Rotifera</taxon>
        <taxon>Eurotatoria</taxon>
        <taxon>Bdelloidea</taxon>
        <taxon>Philodinida</taxon>
        <taxon>Philodinidae</taxon>
        <taxon>Rotaria</taxon>
    </lineage>
</organism>
<reference evidence="3" key="1">
    <citation type="submission" date="2021-02" db="EMBL/GenBank/DDBJ databases">
        <authorList>
            <person name="Nowell W R."/>
        </authorList>
    </citation>
    <scope>NUCLEOTIDE SEQUENCE</scope>
</reference>
<dbReference type="InterPro" id="IPR007350">
    <property type="entry name" value="Transposase_Tc5_C"/>
</dbReference>
<protein>
    <recommendedName>
        <fullName evidence="5">Transposase</fullName>
    </recommendedName>
</protein>
<dbReference type="InterPro" id="IPR004875">
    <property type="entry name" value="DDE_SF_endonuclease_dom"/>
</dbReference>
<comment type="caution">
    <text evidence="3">The sequence shown here is derived from an EMBL/GenBank/DDBJ whole genome shotgun (WGS) entry which is preliminary data.</text>
</comment>
<evidence type="ECO:0008006" key="5">
    <source>
        <dbReference type="Google" id="ProtNLM"/>
    </source>
</evidence>
<dbReference type="AlphaFoldDB" id="A0A820RN49"/>
<feature type="domain" description="Transposase Tc5 C-terminal" evidence="2">
    <location>
        <begin position="120"/>
        <end position="178"/>
    </location>
</feature>
<evidence type="ECO:0000313" key="3">
    <source>
        <dbReference type="EMBL" id="CAF4444269.1"/>
    </source>
</evidence>
<name>A0A820RN49_9BILA</name>
<dbReference type="Pfam" id="PF03184">
    <property type="entry name" value="DDE_1"/>
    <property type="match status" value="1"/>
</dbReference>
<proteinExistence type="predicted"/>
<dbReference type="EMBL" id="CAJOBG010045451">
    <property type="protein sequence ID" value="CAF4444269.1"/>
    <property type="molecule type" value="Genomic_DNA"/>
</dbReference>
<evidence type="ECO:0000259" key="2">
    <source>
        <dbReference type="Pfam" id="PF04236"/>
    </source>
</evidence>